<dbReference type="EMBL" id="UINC01007616">
    <property type="protein sequence ID" value="SVA34278.1"/>
    <property type="molecule type" value="Genomic_DNA"/>
</dbReference>
<accession>A0A381V3B2</accession>
<dbReference type="PANTHER" id="PTHR35889">
    <property type="entry name" value="CYCLOINULO-OLIGOSACCHARIDE FRUCTANOTRANSFERASE-RELATED"/>
    <property type="match status" value="1"/>
</dbReference>
<evidence type="ECO:0000259" key="2">
    <source>
        <dbReference type="Pfam" id="PF07587"/>
    </source>
</evidence>
<feature type="domain" description="DUF1549" evidence="1">
    <location>
        <begin position="76"/>
        <end position="286"/>
    </location>
</feature>
<dbReference type="Gene3D" id="2.60.120.260">
    <property type="entry name" value="Galactose-binding domain-like"/>
    <property type="match status" value="1"/>
</dbReference>
<organism evidence="3">
    <name type="scientific">marine metagenome</name>
    <dbReference type="NCBI Taxonomy" id="408172"/>
    <lineage>
        <taxon>unclassified sequences</taxon>
        <taxon>metagenomes</taxon>
        <taxon>ecological metagenomes</taxon>
    </lineage>
</organism>
<gene>
    <name evidence="3" type="ORF">METZ01_LOCUS87132</name>
</gene>
<sequence length="888" mass="99979">MLFTERFLSVASHDMRKASFQTACLLLWASLAAGNSEAIDLAGGQNLEAAREFWSLRPLQKSEAPAVKDEAWCRTEVDQFIRHGQEAKKIQPNSLASPRTLLRRAYFDLTGLPPSEENTADFMEAAEKDFDKAYENLLDELLASPRYGERWARHWLDLVRFAESNGYAFDKDRKNAFRYRDFVIQALNDDMPYDEFTRLQVAGDLLRPKDLQAVAATGFLVAGPFTTQQTQKERERSRYEQLDDMVHVMGTSMLGISIGCARCHEHKYDPVSQEDYYRLVANFAEVGFSDVGVDAKPWIYEAAKKKFDAEHAPLQAALSKYEKEGLPSALETWLANKPDQLPTPEMEDWHVIGPFAGESFDKAFDKAFGPEREKSIDLNKTYGKDDKKVAWKAQPEWVDGTVHNPFGAGNSAHYLYRLVKSPVARKLSVSLGSDDGFRFWLNRKEIKKNKIGRGAAPDQEKFDLSLVAGDNHLIFKIVNGGGPSGFYFKTSVQAPPKEVLATFDKPSAEWSDKERAKAQEWYRTIDEGWLERKAAVQEHKQKEPKPDLTMVYAAKVRGSTYNFGKETYNVYFLNRGNADQKGDLQKPGFLPALMREGRKDDYWTNRKAEGDKPVPGRIALADWLTDSSEGAGMLLARVMANRLWLHHFGRGIVATPSDFGTRGEAPTHPELLDFLAHSLIDSGWKLKSLHKLIMTSSVYMQAGGQTATGSMQDPANLLWWRKDSRRLEAEAFRDALLAVSGTLDTTPFGPGTLDERKPRRSIYLTVKRSNLSPLLQLFDAPDTLQGIGNRQESTVAPQALALINSPILIDLAQKFATRVRKDPAKVSLQEGIRQAYRVALSRDPGEEELAGWVSFVEQQKALHGNNEQLAFRDVCHAILCANEFAYID</sequence>
<dbReference type="InterPro" id="IPR011444">
    <property type="entry name" value="DUF1549"/>
</dbReference>
<dbReference type="AlphaFoldDB" id="A0A381V3B2"/>
<name>A0A381V3B2_9ZZZZ</name>
<protein>
    <recommendedName>
        <fullName evidence="4">DUF1553 domain-containing protein</fullName>
    </recommendedName>
</protein>
<dbReference type="PANTHER" id="PTHR35889:SF3">
    <property type="entry name" value="F-BOX DOMAIN-CONTAINING PROTEIN"/>
    <property type="match status" value="1"/>
</dbReference>
<feature type="domain" description="DUF1553" evidence="2">
    <location>
        <begin position="617"/>
        <end position="855"/>
    </location>
</feature>
<reference evidence="3" key="1">
    <citation type="submission" date="2018-05" db="EMBL/GenBank/DDBJ databases">
        <authorList>
            <person name="Lanie J.A."/>
            <person name="Ng W.-L."/>
            <person name="Kazmierczak K.M."/>
            <person name="Andrzejewski T.M."/>
            <person name="Davidsen T.M."/>
            <person name="Wayne K.J."/>
            <person name="Tettelin H."/>
            <person name="Glass J.I."/>
            <person name="Rusch D."/>
            <person name="Podicherti R."/>
            <person name="Tsui H.-C.T."/>
            <person name="Winkler M.E."/>
        </authorList>
    </citation>
    <scope>NUCLEOTIDE SEQUENCE</scope>
</reference>
<evidence type="ECO:0000259" key="1">
    <source>
        <dbReference type="Pfam" id="PF07583"/>
    </source>
</evidence>
<dbReference type="Pfam" id="PF07583">
    <property type="entry name" value="PSCyt2"/>
    <property type="match status" value="1"/>
</dbReference>
<dbReference type="InterPro" id="IPR022655">
    <property type="entry name" value="DUF1553"/>
</dbReference>
<evidence type="ECO:0000313" key="3">
    <source>
        <dbReference type="EMBL" id="SVA34278.1"/>
    </source>
</evidence>
<proteinExistence type="predicted"/>
<evidence type="ECO:0008006" key="4">
    <source>
        <dbReference type="Google" id="ProtNLM"/>
    </source>
</evidence>
<dbReference type="Pfam" id="PF07587">
    <property type="entry name" value="PSD1"/>
    <property type="match status" value="1"/>
</dbReference>